<dbReference type="EMBL" id="RSEC01000049">
    <property type="protein sequence ID" value="RSD15841.1"/>
    <property type="molecule type" value="Genomic_DNA"/>
</dbReference>
<dbReference type="AlphaFoldDB" id="A0A427T7B1"/>
<dbReference type="Pfam" id="PF08310">
    <property type="entry name" value="LGFP"/>
    <property type="match status" value="1"/>
</dbReference>
<protein>
    <submittedName>
        <fullName evidence="1">Uncharacterized protein</fullName>
    </submittedName>
</protein>
<dbReference type="RefSeq" id="WP_404800090.1">
    <property type="nucleotide sequence ID" value="NZ_RSEC01000049.1"/>
</dbReference>
<evidence type="ECO:0000313" key="2">
    <source>
        <dbReference type="Proteomes" id="UP000267081"/>
    </source>
</evidence>
<feature type="non-terminal residue" evidence="1">
    <location>
        <position position="72"/>
    </location>
</feature>
<keyword evidence="2" id="KW-1185">Reference proteome</keyword>
<dbReference type="InterPro" id="IPR013207">
    <property type="entry name" value="LGFP"/>
</dbReference>
<organism evidence="1 2">
    <name type="scientific">Amycolatopsis eburnea</name>
    <dbReference type="NCBI Taxonomy" id="2267691"/>
    <lineage>
        <taxon>Bacteria</taxon>
        <taxon>Bacillati</taxon>
        <taxon>Actinomycetota</taxon>
        <taxon>Actinomycetes</taxon>
        <taxon>Pseudonocardiales</taxon>
        <taxon>Pseudonocardiaceae</taxon>
        <taxon>Amycolatopsis</taxon>
    </lineage>
</organism>
<reference evidence="1 2" key="1">
    <citation type="submission" date="2018-12" db="EMBL/GenBank/DDBJ databases">
        <title>Amycolatopsis eburnea sp. nov. actinomycete associate with arbuscular mycorrhiza fungal spore.</title>
        <authorList>
            <person name="Lumyong S."/>
            <person name="Chaiya L."/>
        </authorList>
    </citation>
    <scope>NUCLEOTIDE SEQUENCE [LARGE SCALE GENOMIC DNA]</scope>
    <source>
        <strain evidence="1 2">GLM-1</strain>
    </source>
</reference>
<accession>A0A427T7B1</accession>
<proteinExistence type="predicted"/>
<name>A0A427T7B1_9PSEU</name>
<dbReference type="Proteomes" id="UP000267081">
    <property type="component" value="Unassembled WGS sequence"/>
</dbReference>
<comment type="caution">
    <text evidence="1">The sequence shown here is derived from an EMBL/GenBank/DDBJ whole genome shotgun (WGS) entry which is preliminary data.</text>
</comment>
<feature type="non-terminal residue" evidence="1">
    <location>
        <position position="1"/>
    </location>
</feature>
<gene>
    <name evidence="1" type="ORF">EIY87_23505</name>
</gene>
<evidence type="ECO:0000313" key="1">
    <source>
        <dbReference type="EMBL" id="RSD15841.1"/>
    </source>
</evidence>
<sequence length="72" mass="8152">IGRYNHFSLGHSIYYTVATGAHAVKGEIRKRWAALGWERSYLRYPTSDEYVVNGVYRSDFQGGYITFTLAGG</sequence>